<feature type="transmembrane region" description="Helical" evidence="6">
    <location>
        <begin position="380"/>
        <end position="397"/>
    </location>
</feature>
<keyword evidence="4 6" id="KW-1133">Transmembrane helix</keyword>
<accession>H6RSH3</accession>
<keyword evidence="5 6" id="KW-0472">Membrane</keyword>
<dbReference type="eggNOG" id="COG2244">
    <property type="taxonomic scope" value="Bacteria"/>
</dbReference>
<feature type="transmembrane region" description="Helical" evidence="6">
    <location>
        <begin position="105"/>
        <end position="124"/>
    </location>
</feature>
<evidence type="ECO:0000256" key="1">
    <source>
        <dbReference type="ARBA" id="ARBA00004651"/>
    </source>
</evidence>
<evidence type="ECO:0000313" key="7">
    <source>
        <dbReference type="EMBL" id="CCG01724.1"/>
    </source>
</evidence>
<protein>
    <recommendedName>
        <fullName evidence="9">O-antigen/teichoic acid export membrane protein</fullName>
    </recommendedName>
</protein>
<evidence type="ECO:0000256" key="6">
    <source>
        <dbReference type="SAM" id="Phobius"/>
    </source>
</evidence>
<dbReference type="InterPro" id="IPR050833">
    <property type="entry name" value="Poly_Biosynth_Transport"/>
</dbReference>
<reference evidence="8" key="2">
    <citation type="submission" date="2012-02" db="EMBL/GenBank/DDBJ databases">
        <title>Complete genome sequence of Blastococcus saxobsidens strain DD2.</title>
        <authorList>
            <person name="Genoscope."/>
        </authorList>
    </citation>
    <scope>NUCLEOTIDE SEQUENCE [LARGE SCALE GENOMIC DNA]</scope>
    <source>
        <strain evidence="8">DD2</strain>
    </source>
</reference>
<feature type="transmembrane region" description="Helical" evidence="6">
    <location>
        <begin position="40"/>
        <end position="64"/>
    </location>
</feature>
<name>H6RSH3_BLASD</name>
<dbReference type="OrthoDB" id="3788679at2"/>
<keyword evidence="2" id="KW-1003">Cell membrane</keyword>
<feature type="transmembrane region" description="Helical" evidence="6">
    <location>
        <begin position="12"/>
        <end position="34"/>
    </location>
</feature>
<sequence>MTGGVPAILRRPATGAIAGQITQALAGLVLQVAAARSLDAAGLATFALGYGLLVMATAVCSGLVGDSLTVLDRQHAGIRAGLHGWTAVLAGVAAVLGALGGLMTGLLPLWGGVLVGAAAAAYIIEDTLRRLLMATHRFWSLAAVDGTSLVLALAVLVAGATQGELTLTTFVVALLVGQTGAAWVAWFRLSTSERPRGPWRTPALRTVLAFGMWRAAAQIIRPTLLTAVRVLVVALVGAAAFGPLEAARVLTAPTLVLVAGLGSFLLPRFVALRARPVRETLQSADRYAAGLAAGVAGVGALACVLLPWLGPLLVGGRYEVPLAAVAGWSAYAAAAAVLLPYSALATVHHRHRLVLAFRGLEFVGLAAALLLVLGVGGGHIWAPAALAIGPLLAALAVRRVVLLPLTRVPTAATVAAGGVRVGSS</sequence>
<dbReference type="HOGENOM" id="CLU_646663_0_0_11"/>
<keyword evidence="8" id="KW-1185">Reference proteome</keyword>
<dbReference type="Pfam" id="PF13440">
    <property type="entry name" value="Polysacc_synt_3"/>
    <property type="match status" value="1"/>
</dbReference>
<dbReference type="EMBL" id="FO117623">
    <property type="protein sequence ID" value="CCG01724.1"/>
    <property type="molecule type" value="Genomic_DNA"/>
</dbReference>
<reference evidence="7 8" key="1">
    <citation type="journal article" date="2012" name="J. Bacteriol.">
        <title>Genome Sequence of Blastococcus saxobsidens DD2, a Stone-Inhabiting Bacterium.</title>
        <authorList>
            <person name="Chouaia B."/>
            <person name="Crotti E."/>
            <person name="Brusetti L."/>
            <person name="Daffonchio D."/>
            <person name="Essoussi I."/>
            <person name="Nouioui I."/>
            <person name="Sbissi I."/>
            <person name="Ghodhbane-Gtari F."/>
            <person name="Gtari M."/>
            <person name="Vacherie B."/>
            <person name="Barbe V."/>
            <person name="Medigue C."/>
            <person name="Gury J."/>
            <person name="Pujic P."/>
            <person name="Normand P."/>
        </authorList>
    </citation>
    <scope>NUCLEOTIDE SEQUENCE [LARGE SCALE GENOMIC DNA]</scope>
    <source>
        <strain evidence="7 8">DD2</strain>
    </source>
</reference>
<evidence type="ECO:0000256" key="2">
    <source>
        <dbReference type="ARBA" id="ARBA00022475"/>
    </source>
</evidence>
<dbReference type="STRING" id="1146883.BLASA_0771"/>
<feature type="transmembrane region" description="Helical" evidence="6">
    <location>
        <begin position="76"/>
        <end position="99"/>
    </location>
</feature>
<evidence type="ECO:0000256" key="3">
    <source>
        <dbReference type="ARBA" id="ARBA00022692"/>
    </source>
</evidence>
<feature type="transmembrane region" description="Helical" evidence="6">
    <location>
        <begin position="322"/>
        <end position="341"/>
    </location>
</feature>
<organism evidence="7 8">
    <name type="scientific">Blastococcus saxobsidens (strain DD2)</name>
    <dbReference type="NCBI Taxonomy" id="1146883"/>
    <lineage>
        <taxon>Bacteria</taxon>
        <taxon>Bacillati</taxon>
        <taxon>Actinomycetota</taxon>
        <taxon>Actinomycetes</taxon>
        <taxon>Geodermatophilales</taxon>
        <taxon>Geodermatophilaceae</taxon>
        <taxon>Blastococcus</taxon>
    </lineage>
</organism>
<feature type="transmembrane region" description="Helical" evidence="6">
    <location>
        <begin position="136"/>
        <end position="159"/>
    </location>
</feature>
<evidence type="ECO:0000256" key="5">
    <source>
        <dbReference type="ARBA" id="ARBA00023136"/>
    </source>
</evidence>
<keyword evidence="3 6" id="KW-0812">Transmembrane</keyword>
<feature type="transmembrane region" description="Helical" evidence="6">
    <location>
        <begin position="222"/>
        <end position="241"/>
    </location>
</feature>
<evidence type="ECO:0008006" key="9">
    <source>
        <dbReference type="Google" id="ProtNLM"/>
    </source>
</evidence>
<dbReference type="AlphaFoldDB" id="H6RSH3"/>
<feature type="transmembrane region" description="Helical" evidence="6">
    <location>
        <begin position="287"/>
        <end position="310"/>
    </location>
</feature>
<dbReference type="GO" id="GO:0005886">
    <property type="term" value="C:plasma membrane"/>
    <property type="evidence" value="ECO:0007669"/>
    <property type="project" value="UniProtKB-SubCell"/>
</dbReference>
<gene>
    <name evidence="7" type="ordered locus">BLASA_0771</name>
</gene>
<feature type="transmembrane region" description="Helical" evidence="6">
    <location>
        <begin position="353"/>
        <end position="374"/>
    </location>
</feature>
<proteinExistence type="predicted"/>
<evidence type="ECO:0000256" key="4">
    <source>
        <dbReference type="ARBA" id="ARBA00022989"/>
    </source>
</evidence>
<dbReference type="KEGG" id="bsd:BLASA_0771"/>
<feature type="transmembrane region" description="Helical" evidence="6">
    <location>
        <begin position="247"/>
        <end position="266"/>
    </location>
</feature>
<dbReference type="PANTHER" id="PTHR30250:SF11">
    <property type="entry name" value="O-ANTIGEN TRANSPORTER-RELATED"/>
    <property type="match status" value="1"/>
</dbReference>
<evidence type="ECO:0000313" key="8">
    <source>
        <dbReference type="Proteomes" id="UP000007517"/>
    </source>
</evidence>
<dbReference type="Proteomes" id="UP000007517">
    <property type="component" value="Chromosome"/>
</dbReference>
<feature type="transmembrane region" description="Helical" evidence="6">
    <location>
        <begin position="165"/>
        <end position="186"/>
    </location>
</feature>
<comment type="subcellular location">
    <subcellularLocation>
        <location evidence="1">Cell membrane</location>
        <topology evidence="1">Multi-pass membrane protein</topology>
    </subcellularLocation>
</comment>
<dbReference type="PANTHER" id="PTHR30250">
    <property type="entry name" value="PST FAMILY PREDICTED COLANIC ACID TRANSPORTER"/>
    <property type="match status" value="1"/>
</dbReference>